<evidence type="ECO:0000313" key="2">
    <source>
        <dbReference type="EMBL" id="MFC5061159.1"/>
    </source>
</evidence>
<keyword evidence="3" id="KW-1185">Reference proteome</keyword>
<feature type="region of interest" description="Disordered" evidence="1">
    <location>
        <begin position="114"/>
        <end position="138"/>
    </location>
</feature>
<dbReference type="EMBL" id="JBHSIV010000002">
    <property type="protein sequence ID" value="MFC5061159.1"/>
    <property type="molecule type" value="Genomic_DNA"/>
</dbReference>
<comment type="caution">
    <text evidence="2">The sequence shown here is derived from an EMBL/GenBank/DDBJ whole genome shotgun (WGS) entry which is preliminary data.</text>
</comment>
<name>A0ABV9YFL9_9PSEU</name>
<accession>A0ABV9YFL9</accession>
<protein>
    <submittedName>
        <fullName evidence="2">Uncharacterized protein</fullName>
    </submittedName>
</protein>
<organism evidence="2 3">
    <name type="scientific">Actinomycetospora atypica</name>
    <dbReference type="NCBI Taxonomy" id="1290095"/>
    <lineage>
        <taxon>Bacteria</taxon>
        <taxon>Bacillati</taxon>
        <taxon>Actinomycetota</taxon>
        <taxon>Actinomycetes</taxon>
        <taxon>Pseudonocardiales</taxon>
        <taxon>Pseudonocardiaceae</taxon>
        <taxon>Actinomycetospora</taxon>
    </lineage>
</organism>
<dbReference type="RefSeq" id="WP_378034511.1">
    <property type="nucleotide sequence ID" value="NZ_JBHSIV010000002.1"/>
</dbReference>
<gene>
    <name evidence="2" type="ORF">ACFPBZ_03000</name>
</gene>
<dbReference type="Proteomes" id="UP001595947">
    <property type="component" value="Unassembled WGS sequence"/>
</dbReference>
<proteinExistence type="predicted"/>
<sequence>MTTPQELHREKTLRTAVARYEELRLQEALLDPDDPHGPAPLDRPEALELLALSEVIVQKAVAGRQLTVRSARRAGASWAAIGQALGTTRQAAWEAHNRWIEAQVDRRDEVRGLGFDDEDAARARDLAGSPEDDDRTER</sequence>
<evidence type="ECO:0000256" key="1">
    <source>
        <dbReference type="SAM" id="MobiDB-lite"/>
    </source>
</evidence>
<evidence type="ECO:0000313" key="3">
    <source>
        <dbReference type="Proteomes" id="UP001595947"/>
    </source>
</evidence>
<reference evidence="3" key="1">
    <citation type="journal article" date="2019" name="Int. J. Syst. Evol. Microbiol.">
        <title>The Global Catalogue of Microorganisms (GCM) 10K type strain sequencing project: providing services to taxonomists for standard genome sequencing and annotation.</title>
        <authorList>
            <consortium name="The Broad Institute Genomics Platform"/>
            <consortium name="The Broad Institute Genome Sequencing Center for Infectious Disease"/>
            <person name="Wu L."/>
            <person name="Ma J."/>
        </authorList>
    </citation>
    <scope>NUCLEOTIDE SEQUENCE [LARGE SCALE GENOMIC DNA]</scope>
    <source>
        <strain evidence="3">CGMCC 4.7093</strain>
    </source>
</reference>